<dbReference type="AlphaFoldDB" id="A0A9W8SHN4"/>
<keyword evidence="3" id="KW-1185">Reference proteome</keyword>
<comment type="caution">
    <text evidence="2">The sequence shown here is derived from an EMBL/GenBank/DDBJ whole genome shotgun (WGS) entry which is preliminary data.</text>
</comment>
<dbReference type="OrthoDB" id="6105938at2759"/>
<proteinExistence type="predicted"/>
<evidence type="ECO:0000256" key="1">
    <source>
        <dbReference type="SAM" id="MobiDB-lite"/>
    </source>
</evidence>
<reference evidence="2" key="1">
    <citation type="submission" date="2022-09" db="EMBL/GenBank/DDBJ databases">
        <title>Fusarium specimens isolated from Avocado Roots.</title>
        <authorList>
            <person name="Stajich J."/>
            <person name="Roper C."/>
            <person name="Heimlech-Rivalta G."/>
        </authorList>
    </citation>
    <scope>NUCLEOTIDE SEQUENCE</scope>
    <source>
        <strain evidence="2">CF00136</strain>
    </source>
</reference>
<protein>
    <submittedName>
        <fullName evidence="2">Uncharacterized protein</fullName>
    </submittedName>
</protein>
<dbReference type="Proteomes" id="UP001152049">
    <property type="component" value="Unassembled WGS sequence"/>
</dbReference>
<accession>A0A9W8SHN4</accession>
<dbReference type="EMBL" id="JAOQAZ010000001">
    <property type="protein sequence ID" value="KAJ4271843.1"/>
    <property type="molecule type" value="Genomic_DNA"/>
</dbReference>
<name>A0A9W8SHN4_9HYPO</name>
<feature type="region of interest" description="Disordered" evidence="1">
    <location>
        <begin position="1"/>
        <end position="29"/>
    </location>
</feature>
<gene>
    <name evidence="2" type="ORF">NW762_000551</name>
</gene>
<dbReference type="PANTHER" id="PTHR38846:SF1">
    <property type="entry name" value="C3H1-TYPE DOMAIN-CONTAINING PROTEIN"/>
    <property type="match status" value="1"/>
</dbReference>
<dbReference type="PANTHER" id="PTHR38846">
    <property type="entry name" value="C3H1-TYPE DOMAIN-CONTAINING PROTEIN"/>
    <property type="match status" value="1"/>
</dbReference>
<organism evidence="2 3">
    <name type="scientific">Fusarium torreyae</name>
    <dbReference type="NCBI Taxonomy" id="1237075"/>
    <lineage>
        <taxon>Eukaryota</taxon>
        <taxon>Fungi</taxon>
        <taxon>Dikarya</taxon>
        <taxon>Ascomycota</taxon>
        <taxon>Pezizomycotina</taxon>
        <taxon>Sordariomycetes</taxon>
        <taxon>Hypocreomycetidae</taxon>
        <taxon>Hypocreales</taxon>
        <taxon>Nectriaceae</taxon>
        <taxon>Fusarium</taxon>
    </lineage>
</organism>
<evidence type="ECO:0000313" key="2">
    <source>
        <dbReference type="EMBL" id="KAJ4271843.1"/>
    </source>
</evidence>
<sequence>MAHSVEEDSDSGIVPGSGAMVLTPETPSEPANKHASLLAQWNDYFQQGTLQDFQRLCADLGLPDHLPSKTKCREALKVINVNIKQFLQCANKPAGVKFLKNRKALVRYTKKNGAFFPRRTLPKGSPLRTLLKQMFLPAR</sequence>
<evidence type="ECO:0000313" key="3">
    <source>
        <dbReference type="Proteomes" id="UP001152049"/>
    </source>
</evidence>